<name>A0A484AS25_DRONA</name>
<comment type="caution">
    <text evidence="2">The sequence shown here is derived from an EMBL/GenBank/DDBJ whole genome shotgun (WGS) entry which is preliminary data.</text>
</comment>
<sequence>MNCRSDLLLCGCPQRQKVLLMPSQESTESTESTSPRVLHGSLGILNANGSGSRSGSGNGIDNANGPR</sequence>
<dbReference type="Proteomes" id="UP000295192">
    <property type="component" value="Unassembled WGS sequence"/>
</dbReference>
<proteinExistence type="predicted"/>
<keyword evidence="3" id="KW-1185">Reference proteome</keyword>
<accession>A0A484AS25</accession>
<gene>
    <name evidence="2" type="ORF">AWZ03_014400</name>
</gene>
<reference evidence="2 3" key="1">
    <citation type="journal article" date="2019" name="J. Hered.">
        <title>An Improved Genome Assembly for Drosophila navojoa, the Basal Species in the mojavensis Cluster.</title>
        <authorList>
            <person name="Vanderlinde T."/>
            <person name="Dupim E.G."/>
            <person name="Nazario-Yepiz N.O."/>
            <person name="Carvalho A.B."/>
        </authorList>
    </citation>
    <scope>NUCLEOTIDE SEQUENCE [LARGE SCALE GENOMIC DNA]</scope>
    <source>
        <strain evidence="2">Navoj_Jal97</strain>
        <tissue evidence="2">Whole organism</tissue>
    </source>
</reference>
<feature type="compositionally biased region" description="Low complexity" evidence="1">
    <location>
        <begin position="25"/>
        <end position="34"/>
    </location>
</feature>
<dbReference type="EMBL" id="LSRL02001284">
    <property type="protein sequence ID" value="TDG39178.1"/>
    <property type="molecule type" value="Genomic_DNA"/>
</dbReference>
<organism evidence="2 3">
    <name type="scientific">Drosophila navojoa</name>
    <name type="common">Fruit fly</name>
    <dbReference type="NCBI Taxonomy" id="7232"/>
    <lineage>
        <taxon>Eukaryota</taxon>
        <taxon>Metazoa</taxon>
        <taxon>Ecdysozoa</taxon>
        <taxon>Arthropoda</taxon>
        <taxon>Hexapoda</taxon>
        <taxon>Insecta</taxon>
        <taxon>Pterygota</taxon>
        <taxon>Neoptera</taxon>
        <taxon>Endopterygota</taxon>
        <taxon>Diptera</taxon>
        <taxon>Brachycera</taxon>
        <taxon>Muscomorpha</taxon>
        <taxon>Ephydroidea</taxon>
        <taxon>Drosophilidae</taxon>
        <taxon>Drosophila</taxon>
    </lineage>
</organism>
<feature type="region of interest" description="Disordered" evidence="1">
    <location>
        <begin position="21"/>
        <end position="67"/>
    </location>
</feature>
<evidence type="ECO:0000313" key="2">
    <source>
        <dbReference type="EMBL" id="TDG39178.1"/>
    </source>
</evidence>
<dbReference type="AlphaFoldDB" id="A0A484AS25"/>
<protein>
    <submittedName>
        <fullName evidence="2">Uncharacterized protein</fullName>
    </submittedName>
</protein>
<evidence type="ECO:0000313" key="3">
    <source>
        <dbReference type="Proteomes" id="UP000295192"/>
    </source>
</evidence>
<evidence type="ECO:0000256" key="1">
    <source>
        <dbReference type="SAM" id="MobiDB-lite"/>
    </source>
</evidence>